<sequence length="183" mass="20234">MTDSRQSDSASSAPSSNSADGVTTIYRERQWVPWYWWLAMAFVVALLTAQFGLNRNEYWIYIPAVLLSIVGVWVLVSMSNTVITVEQDADGTRWLIAGQANLPSDVVSRSLAVPATAKRNAMGRQLDPAAFVVSHGWVPEMVMLVLDDPEDSTPYWLIGCKDPEALLRAFVPEQADAALADFR</sequence>
<feature type="region of interest" description="Disordered" evidence="1">
    <location>
        <begin position="1"/>
        <end position="20"/>
    </location>
</feature>
<evidence type="ECO:0000313" key="4">
    <source>
        <dbReference type="Proteomes" id="UP000034037"/>
    </source>
</evidence>
<evidence type="ECO:0000313" key="3">
    <source>
        <dbReference type="EMBL" id="AKF27650.1"/>
    </source>
</evidence>
<dbReference type="RefSeq" id="WP_003859852.1">
    <property type="nucleotide sequence ID" value="NZ_CP011309.1"/>
</dbReference>
<evidence type="ECO:0000256" key="2">
    <source>
        <dbReference type="SAM" id="Phobius"/>
    </source>
</evidence>
<dbReference type="PATRIC" id="fig|92706.3.peg.1850"/>
<dbReference type="HOGENOM" id="CLU_109360_0_0_11"/>
<accession>A0A0F6Z637</accession>
<evidence type="ECO:0000256" key="1">
    <source>
        <dbReference type="SAM" id="MobiDB-lite"/>
    </source>
</evidence>
<reference evidence="3 4" key="1">
    <citation type="submission" date="2015-04" db="EMBL/GenBank/DDBJ databases">
        <title>Complete Genome Sequence of Brevibacterium flavum ATCC 15168.</title>
        <authorList>
            <person name="Ahn J."/>
            <person name="Park G."/>
            <person name="Jeon W."/>
            <person name="Jang Y."/>
            <person name="Jang M."/>
            <person name="Lee H."/>
            <person name="Lee H."/>
        </authorList>
    </citation>
    <scope>NUCLEOTIDE SEQUENCE [LARGE SCALE GENOMIC DNA]</scope>
    <source>
        <strain evidence="3 4">ATCC 15168</strain>
    </source>
</reference>
<proteinExistence type="predicted"/>
<dbReference type="Pfam" id="PF11292">
    <property type="entry name" value="DUF3093"/>
    <property type="match status" value="1"/>
</dbReference>
<feature type="transmembrane region" description="Helical" evidence="2">
    <location>
        <begin position="58"/>
        <end position="76"/>
    </location>
</feature>
<feature type="transmembrane region" description="Helical" evidence="2">
    <location>
        <begin position="34"/>
        <end position="52"/>
    </location>
</feature>
<dbReference type="AlphaFoldDB" id="A0A0F6Z637"/>
<keyword evidence="2" id="KW-0472">Membrane</keyword>
<dbReference type="Proteomes" id="UP000034037">
    <property type="component" value="Chromosome"/>
</dbReference>
<organism evidence="3 4">
    <name type="scientific">[Brevibacterium] flavum</name>
    <dbReference type="NCBI Taxonomy" id="92706"/>
    <lineage>
        <taxon>Bacteria</taxon>
        <taxon>Bacillati</taxon>
        <taxon>Actinomycetota</taxon>
        <taxon>Actinomycetes</taxon>
        <taxon>Mycobacteriales</taxon>
        <taxon>Corynebacteriaceae</taxon>
        <taxon>Corynebacterium</taxon>
    </lineage>
</organism>
<keyword evidence="2" id="KW-0812">Transmembrane</keyword>
<name>A0A0F6Z637_9CORY</name>
<protein>
    <submittedName>
        <fullName evidence="3">Membrane protein</fullName>
    </submittedName>
</protein>
<gene>
    <name evidence="3" type="ORF">YH66_08885</name>
</gene>
<dbReference type="EMBL" id="CP011309">
    <property type="protein sequence ID" value="AKF27650.1"/>
    <property type="molecule type" value="Genomic_DNA"/>
</dbReference>
<dbReference type="InterPro" id="IPR021443">
    <property type="entry name" value="DUF3093"/>
</dbReference>
<keyword evidence="4" id="KW-1185">Reference proteome</keyword>
<dbReference type="GeneID" id="1019863"/>
<keyword evidence="2" id="KW-1133">Transmembrane helix</keyword>